<accession>A0A1C3US65</accession>
<reference evidence="2" key="1">
    <citation type="submission" date="2016-08" db="EMBL/GenBank/DDBJ databases">
        <authorList>
            <person name="Varghese N."/>
            <person name="Submissions Spin"/>
        </authorList>
    </citation>
    <scope>NUCLEOTIDE SEQUENCE [LARGE SCALE GENOMIC DNA]</scope>
    <source>
        <strain evidence="2">HAMBI 2975</strain>
    </source>
</reference>
<keyword evidence="2" id="KW-1185">Reference proteome</keyword>
<dbReference type="EMBL" id="FMAG01000002">
    <property type="protein sequence ID" value="SCB18336.1"/>
    <property type="molecule type" value="Genomic_DNA"/>
</dbReference>
<proteinExistence type="predicted"/>
<name>A0A1C3US65_9HYPH</name>
<dbReference type="STRING" id="410764.GA0061103_2555"/>
<dbReference type="Proteomes" id="UP000199101">
    <property type="component" value="Unassembled WGS sequence"/>
</dbReference>
<protein>
    <submittedName>
        <fullName evidence="1">Uncharacterized protein</fullName>
    </submittedName>
</protein>
<dbReference type="AlphaFoldDB" id="A0A1C3US65"/>
<organism evidence="1 2">
    <name type="scientific">Rhizobium multihospitium</name>
    <dbReference type="NCBI Taxonomy" id="410764"/>
    <lineage>
        <taxon>Bacteria</taxon>
        <taxon>Pseudomonadati</taxon>
        <taxon>Pseudomonadota</taxon>
        <taxon>Alphaproteobacteria</taxon>
        <taxon>Hyphomicrobiales</taxon>
        <taxon>Rhizobiaceae</taxon>
        <taxon>Rhizobium/Agrobacterium group</taxon>
        <taxon>Rhizobium</taxon>
    </lineage>
</organism>
<sequence>MAPKRTLFLTILARSSRQQGRLMTLLAKLFAMIGFSSSQTASRKARHLLSVV</sequence>
<evidence type="ECO:0000313" key="2">
    <source>
        <dbReference type="Proteomes" id="UP000199101"/>
    </source>
</evidence>
<gene>
    <name evidence="1" type="ORF">GA0061103_2555</name>
</gene>
<evidence type="ECO:0000313" key="1">
    <source>
        <dbReference type="EMBL" id="SCB18336.1"/>
    </source>
</evidence>